<dbReference type="PRINTS" id="PR01629">
    <property type="entry name" value="TVDCCALPHA1"/>
</dbReference>
<dbReference type="InterPro" id="IPR043203">
    <property type="entry name" value="VGCC_Ca_Na"/>
</dbReference>
<dbReference type="InterPro" id="IPR005821">
    <property type="entry name" value="Ion_trans_dom"/>
</dbReference>
<evidence type="ECO:0000256" key="8">
    <source>
        <dbReference type="ARBA" id="ARBA00022882"/>
    </source>
</evidence>
<dbReference type="Pfam" id="PF00520">
    <property type="entry name" value="Ion_trans"/>
    <property type="match status" value="4"/>
</dbReference>
<feature type="transmembrane region" description="Helical" evidence="16">
    <location>
        <begin position="1303"/>
        <end position="1326"/>
    </location>
</feature>
<evidence type="ECO:0000256" key="5">
    <source>
        <dbReference type="ARBA" id="ARBA00022692"/>
    </source>
</evidence>
<dbReference type="InterPro" id="IPR027359">
    <property type="entry name" value="Volt_channel_dom_sf"/>
</dbReference>
<feature type="region of interest" description="Disordered" evidence="15">
    <location>
        <begin position="1901"/>
        <end position="1926"/>
    </location>
</feature>
<evidence type="ECO:0000256" key="10">
    <source>
        <dbReference type="ARBA" id="ARBA00023065"/>
    </source>
</evidence>
<keyword evidence="4" id="KW-0107">Calcium channel</keyword>
<feature type="transmembrane region" description="Helical" evidence="16">
    <location>
        <begin position="1142"/>
        <end position="1169"/>
    </location>
</feature>
<feature type="transmembrane region" description="Helical" evidence="16">
    <location>
        <begin position="154"/>
        <end position="173"/>
    </location>
</feature>
<evidence type="ECO:0000256" key="14">
    <source>
        <dbReference type="ARBA" id="ARBA00036634"/>
    </source>
</evidence>
<accession>A0A3Q3AH56</accession>
<feature type="compositionally biased region" description="Basic residues" evidence="15">
    <location>
        <begin position="1349"/>
        <end position="1358"/>
    </location>
</feature>
<feature type="region of interest" description="Disordered" evidence="15">
    <location>
        <begin position="1813"/>
        <end position="1875"/>
    </location>
</feature>
<dbReference type="GO" id="GO:0086010">
    <property type="term" value="P:membrane depolarization during action potential"/>
    <property type="evidence" value="ECO:0007669"/>
    <property type="project" value="TreeGrafter"/>
</dbReference>
<keyword evidence="9 16" id="KW-1133">Transmembrane helix</keyword>
<feature type="domain" description="Ion transport" evidence="17">
    <location>
        <begin position="582"/>
        <end position="810"/>
    </location>
</feature>
<keyword evidence="7" id="KW-0106">Calcium</keyword>
<evidence type="ECO:0000256" key="15">
    <source>
        <dbReference type="SAM" id="MobiDB-lite"/>
    </source>
</evidence>
<feature type="compositionally biased region" description="Polar residues" evidence="15">
    <location>
        <begin position="1914"/>
        <end position="1926"/>
    </location>
</feature>
<dbReference type="FunFam" id="1.10.287.70:FF:000053">
    <property type="entry name" value="Voltage-dependent T-type calcium channel subunit alpha"/>
    <property type="match status" value="1"/>
</dbReference>
<evidence type="ECO:0000256" key="3">
    <source>
        <dbReference type="ARBA" id="ARBA00022568"/>
    </source>
</evidence>
<feature type="compositionally biased region" description="Polar residues" evidence="15">
    <location>
        <begin position="1864"/>
        <end position="1875"/>
    </location>
</feature>
<reference evidence="18" key="1">
    <citation type="submission" date="2025-08" db="UniProtKB">
        <authorList>
            <consortium name="Ensembl"/>
        </authorList>
    </citation>
    <scope>IDENTIFICATION</scope>
</reference>
<feature type="transmembrane region" description="Helical" evidence="16">
    <location>
        <begin position="1594"/>
        <end position="1615"/>
    </location>
</feature>
<evidence type="ECO:0000259" key="17">
    <source>
        <dbReference type="Pfam" id="PF00520"/>
    </source>
</evidence>
<dbReference type="Gene3D" id="1.20.120.350">
    <property type="entry name" value="Voltage-gated potassium channels. Chain C"/>
    <property type="match status" value="4"/>
</dbReference>
<dbReference type="InterPro" id="IPR005445">
    <property type="entry name" value="VDCC_T_a1"/>
</dbReference>
<evidence type="ECO:0000256" key="1">
    <source>
        <dbReference type="ARBA" id="ARBA00004141"/>
    </source>
</evidence>
<dbReference type="PANTHER" id="PTHR10037:SF209">
    <property type="entry name" value="VOLTAGE-DEPENDENT T-TYPE CALCIUM CHANNEL SUBUNIT ALPHA"/>
    <property type="match status" value="1"/>
</dbReference>
<feature type="region of interest" description="Disordered" evidence="15">
    <location>
        <begin position="476"/>
        <end position="557"/>
    </location>
</feature>
<reference evidence="18" key="2">
    <citation type="submission" date="2025-09" db="UniProtKB">
        <authorList>
            <consortium name="Ensembl"/>
        </authorList>
    </citation>
    <scope>IDENTIFICATION</scope>
</reference>
<feature type="transmembrane region" description="Helical" evidence="16">
    <location>
        <begin position="704"/>
        <end position="726"/>
    </location>
</feature>
<protein>
    <submittedName>
        <fullName evidence="18">Voltage-dependent T-type calcium channel subunit alpha-1I-like</fullName>
    </submittedName>
</protein>
<keyword evidence="12" id="KW-0325">Glycoprotein</keyword>
<organism evidence="18 19">
    <name type="scientific">Kryptolebias marmoratus</name>
    <name type="common">Mangrove killifish</name>
    <name type="synonym">Rivulus marmoratus</name>
    <dbReference type="NCBI Taxonomy" id="37003"/>
    <lineage>
        <taxon>Eukaryota</taxon>
        <taxon>Metazoa</taxon>
        <taxon>Chordata</taxon>
        <taxon>Craniata</taxon>
        <taxon>Vertebrata</taxon>
        <taxon>Euteleostomi</taxon>
        <taxon>Actinopterygii</taxon>
        <taxon>Neopterygii</taxon>
        <taxon>Teleostei</taxon>
        <taxon>Neoteleostei</taxon>
        <taxon>Acanthomorphata</taxon>
        <taxon>Ovalentaria</taxon>
        <taxon>Atherinomorphae</taxon>
        <taxon>Cyprinodontiformes</taxon>
        <taxon>Rivulidae</taxon>
        <taxon>Kryptolebias</taxon>
    </lineage>
</organism>
<feature type="transmembrane region" description="Helical" evidence="16">
    <location>
        <begin position="1419"/>
        <end position="1438"/>
    </location>
</feature>
<feature type="compositionally biased region" description="Low complexity" evidence="15">
    <location>
        <begin position="1853"/>
        <end position="1863"/>
    </location>
</feature>
<feature type="transmembrane region" description="Helical" evidence="16">
    <location>
        <begin position="780"/>
        <end position="804"/>
    </location>
</feature>
<evidence type="ECO:0000256" key="16">
    <source>
        <dbReference type="SAM" id="Phobius"/>
    </source>
</evidence>
<dbReference type="Gene3D" id="1.10.287.70">
    <property type="match status" value="4"/>
</dbReference>
<dbReference type="GeneTree" id="ENSGT00940000158594"/>
<evidence type="ECO:0000256" key="7">
    <source>
        <dbReference type="ARBA" id="ARBA00022837"/>
    </source>
</evidence>
<feature type="compositionally biased region" description="Acidic residues" evidence="15">
    <location>
        <begin position="522"/>
        <end position="534"/>
    </location>
</feature>
<keyword evidence="11 16" id="KW-0472">Membrane</keyword>
<comment type="catalytic activity">
    <reaction evidence="14">
        <text>Ca(2+)(in) = Ca(2+)(out)</text>
        <dbReference type="Rhea" id="RHEA:29671"/>
        <dbReference type="ChEBI" id="CHEBI:29108"/>
    </reaction>
</comment>
<dbReference type="FunFam" id="1.20.120.350:FF:000008">
    <property type="entry name" value="Voltage-dependent T-type calcium channel subunit alpha"/>
    <property type="match status" value="1"/>
</dbReference>
<dbReference type="OMA" id="MMGNIGA"/>
<sequence length="2045" mass="229409">KGPNCKGQITSAAHTAVKPKRTLMQTVNRSQFIQPDGDDEDDGSSDTNVLVVPYPELVPVVFFCLKQTTCPRSLCIRMVSSPYPLNMMVILLNCVTLGMYQPCENIDCSSDRCQILQAFDAFIYMFFALEMVVKMVALGIFGRRCYLGDTWNRLDFFIVMAGMIEYSLDLQNINFTAIRTVRVLRPLKAINRVPSMRILVNLLLDTLPMLGNVLLLCFFVFFIFGIIGVQLWAGLLRNRCYPEENFTLTTGISLPRPYYMANEDDERPFICSLPVDNGIMSCSDVPARREGGRACCLDKEDALYRQSLGLSPEPLNNGTVSVAGLCVNWNQYYIRCHTGSSNPHKGAINFDNIAYAWIVIFQVITLEGWVEIMYYVMDAHSFYNFIYFILLIIVGSFFMINLCLVVIATQFSETKQREHQLMQEQRAKCSSSSTLASEPGDCYEELFQLVCHVLRKARRQTVALFYTLRGKPRGFRGVGRGRGGGEERERKANGRGGRERRRCASALALRDGVGPARNVASDETEEGGMEETDREDEKSGGKKKDKKGHKRAGNHNGCSPKIQCKELWYQTRKKLWGIVESKYFNRGIMIAILINTISMGIEHHDQPEKLTIVLEICNIVFTSMFSLEMILKLTAFGSFNYLRNPYNVFDGIIVIISVCEIIGQSDGGLSVLRTFRLLRVLKLVRFMPALRRQLVVLMKTMDNVATFCMLLMLFIFIFSILGMHIFGCKFSLKTETGDTVPDRKNFDSLLWAIVTVFQILTQEDWNVVLYNGMAATSPVAALYFVALMTFGNYVLFNLLVAILVEGFQAEGDANRSYSDDDHSSSNFDESEKHDSIKLICTLTPNGHVELGALSGPRGSYSSEKRSFTDESRKSSVMSLGKSSLERRSLSLVLFGGSLRVRSSRSPYSYNYASEQESLLAHSYHSHHPPHHHHPPPPPLFLSRHFGVRRDRRALSLELPELLRTGGQIPEPARRSGSGAGGVDHRDCNGKAPGPHTHLITDVFPQVNARKDRADLDEETDYSLCFRIQKMMEVYKPDWCETREDWSVYLFSPQNKFRVLCQSIIAHKLFDYVVLVFIFLNCITVALERPKILQGSLERLLLTISNYIFTAIFVAEMTVKVVSMGLYLGETAYLRSSWNILDGFLVFVSLIDIVVSMAGGAKILGVLRVLRLLRTLRPLRVISRAPGLKLVVETLITSLKPIGNIVLICCAFFIIFGILGVQLFKGKFSYCVGFDVKNITNKNDCLVANYRWVQHKYNFDNLGQALMSLFVLASKDGWVNIMYHGLDAVGIDQQPVTNNNPWMLLYFISFLLIVSFFVLNMFVGVVVENFHKCRQHQEVEEARRREEKRQRRMEKKRRKAQKLPYYASYGRTRLAIHALCTSHYLDLVITFIICINVITMSLEHYSQPQSLETGLKYCNYFFTSTFVIEASLKLVAFGFRRFFKDRWNQLDLAIVLLSVMGITLEEIEINASLPINPTIIRIMRVLRIARVLKLLKMATGMRALLDTVVQALPQVCVLPYTVTHTYILCNADYPCEGMSRHATFENFGMAFLTLFQVSTGDNWNGIMKDTLRDCPSDRPGNDYGCHAGLQFISPLYFVSFVLTAQFVLINVVVAVLMKHLDDSNKEAQEDAEMDAEIELELAQGAGTVGASSGTVMAPLRDGGGGGEGGGNPVHEGHAHHRCRLYSPAQESQWLDSVSLLIKDSLEGDMIDNLSGSVFHHYCSSPVCKDCKRHPQEVKMRLALFYAAVILCFHVILLSSDFKHTRINKHMNVTNENTTNNNLFVPDADGRRISAADVPSPMFHLPADFFHPAAAAHSESHRGGGRPRDRGSSRLASPASWASLRSPGANSRPLSSQHTSHSDSSLATGSSDGSLQTTVEEGISSGVLPPQHLGLPISAATLQATRRQQRSQSSSGGESTNPGCLQQDFMNTSNEEVGTGTGRDSCHQTLNNKHLSETLNSLSLTSLFTPDSLAPTPMKKCNSTGSLDHIYIFYHVQSFSAAINRYRSANKGNDQLMIFKPLSLCFLPSKLPGDKCEITPPLNNYLM</sequence>
<evidence type="ECO:0000256" key="12">
    <source>
        <dbReference type="ARBA" id="ARBA00023180"/>
    </source>
</evidence>
<feature type="region of interest" description="Disordered" evidence="15">
    <location>
        <begin position="966"/>
        <end position="991"/>
    </location>
</feature>
<feature type="transmembrane region" description="Helical" evidence="16">
    <location>
        <begin position="1068"/>
        <end position="1087"/>
    </location>
</feature>
<feature type="transmembrane region" description="Helical" evidence="16">
    <location>
        <begin position="382"/>
        <end position="407"/>
    </location>
</feature>
<keyword evidence="19" id="KW-1185">Reference proteome</keyword>
<keyword evidence="13" id="KW-0407">Ion channel</keyword>
<feature type="transmembrane region" description="Helical" evidence="16">
    <location>
        <begin position="209"/>
        <end position="233"/>
    </location>
</feature>
<dbReference type="Ensembl" id="ENSKMAT00000015694.1">
    <property type="protein sequence ID" value="ENSKMAP00000015470.1"/>
    <property type="gene ID" value="ENSKMAG00000011492.1"/>
</dbReference>
<feature type="transmembrane region" description="Helical" evidence="16">
    <location>
        <begin position="1740"/>
        <end position="1758"/>
    </location>
</feature>
<keyword evidence="8" id="KW-0851">Voltage-gated channel</keyword>
<evidence type="ECO:0000256" key="2">
    <source>
        <dbReference type="ARBA" id="ARBA00022448"/>
    </source>
</evidence>
<dbReference type="FunFam" id="1.20.120.350:FF:000007">
    <property type="entry name" value="Voltage-dependent T-type calcium channel subunit alpha"/>
    <property type="match status" value="1"/>
</dbReference>
<proteinExistence type="predicted"/>
<dbReference type="Proteomes" id="UP000264800">
    <property type="component" value="Unplaced"/>
</dbReference>
<feature type="region of interest" description="Disordered" evidence="15">
    <location>
        <begin position="1338"/>
        <end position="1358"/>
    </location>
</feature>
<dbReference type="STRING" id="37003.ENSKMAP00000015470"/>
<feature type="domain" description="Ion transport" evidence="17">
    <location>
        <begin position="1382"/>
        <end position="1626"/>
    </location>
</feature>
<dbReference type="GO" id="GO:0045956">
    <property type="term" value="P:positive regulation of calcium ion-dependent exocytosis"/>
    <property type="evidence" value="ECO:0007669"/>
    <property type="project" value="TreeGrafter"/>
</dbReference>
<evidence type="ECO:0000256" key="6">
    <source>
        <dbReference type="ARBA" id="ARBA00022737"/>
    </source>
</evidence>
<feature type="transmembrane region" description="Helical" evidence="16">
    <location>
        <begin position="1204"/>
        <end position="1223"/>
    </location>
</feature>
<dbReference type="GO" id="GO:0043005">
    <property type="term" value="C:neuron projection"/>
    <property type="evidence" value="ECO:0007669"/>
    <property type="project" value="TreeGrafter"/>
</dbReference>
<feature type="transmembrane region" description="Helical" evidence="16">
    <location>
        <begin position="121"/>
        <end position="142"/>
    </location>
</feature>
<feature type="compositionally biased region" description="Basic and acidic residues" evidence="15">
    <location>
        <begin position="483"/>
        <end position="492"/>
    </location>
</feature>
<evidence type="ECO:0000256" key="11">
    <source>
        <dbReference type="ARBA" id="ARBA00023136"/>
    </source>
</evidence>
<dbReference type="SUPFAM" id="SSF81324">
    <property type="entry name" value="Voltage-gated potassium channels"/>
    <property type="match status" value="4"/>
</dbReference>
<evidence type="ECO:0000313" key="18">
    <source>
        <dbReference type="Ensembl" id="ENSKMAP00000015470.1"/>
    </source>
</evidence>
<dbReference type="FunFam" id="1.10.287.70:FF:000018">
    <property type="entry name" value="Voltage-dependent T-type calcium channel subunit alpha"/>
    <property type="match status" value="1"/>
</dbReference>
<keyword evidence="3" id="KW-0109">Calcium transport</keyword>
<feature type="transmembrane region" description="Helical" evidence="16">
    <location>
        <begin position="83"/>
        <end position="101"/>
    </location>
</feature>
<evidence type="ECO:0000313" key="19">
    <source>
        <dbReference type="Proteomes" id="UP000264800"/>
    </source>
</evidence>
<evidence type="ECO:0000256" key="9">
    <source>
        <dbReference type="ARBA" id="ARBA00022989"/>
    </source>
</evidence>
<keyword evidence="6" id="KW-0677">Repeat</keyword>
<feature type="region of interest" description="Disordered" evidence="15">
    <location>
        <begin position="853"/>
        <end position="873"/>
    </location>
</feature>
<name>A0A3Q3AH56_KRYMA</name>
<feature type="compositionally biased region" description="Basic and acidic residues" evidence="15">
    <location>
        <begin position="862"/>
        <end position="873"/>
    </location>
</feature>
<feature type="domain" description="Ion transport" evidence="17">
    <location>
        <begin position="1066"/>
        <end position="1336"/>
    </location>
</feature>
<keyword evidence="5 16" id="KW-0812">Transmembrane</keyword>
<dbReference type="GO" id="GO:0005248">
    <property type="term" value="F:voltage-gated sodium channel activity"/>
    <property type="evidence" value="ECO:0007669"/>
    <property type="project" value="TreeGrafter"/>
</dbReference>
<evidence type="ECO:0000256" key="4">
    <source>
        <dbReference type="ARBA" id="ARBA00022673"/>
    </source>
</evidence>
<feature type="compositionally biased region" description="Basic and acidic residues" evidence="15">
    <location>
        <begin position="1816"/>
        <end position="1830"/>
    </location>
</feature>
<feature type="transmembrane region" description="Helical" evidence="16">
    <location>
        <begin position="583"/>
        <end position="601"/>
    </location>
</feature>
<dbReference type="FunFam" id="1.20.120.350:FF:000009">
    <property type="entry name" value="Voltage-dependent T-type calcium channel subunit alpha"/>
    <property type="match status" value="1"/>
</dbReference>
<comment type="subcellular location">
    <subcellularLocation>
        <location evidence="1">Membrane</location>
        <topology evidence="1">Multi-pass membrane protein</topology>
    </subcellularLocation>
</comment>
<dbReference type="GO" id="GO:0001518">
    <property type="term" value="C:voltage-gated sodium channel complex"/>
    <property type="evidence" value="ECO:0007669"/>
    <property type="project" value="TreeGrafter"/>
</dbReference>
<feature type="compositionally biased region" description="Basic and acidic residues" evidence="15">
    <location>
        <begin position="1338"/>
        <end position="1348"/>
    </location>
</feature>
<feature type="transmembrane region" description="Helical" evidence="16">
    <location>
        <begin position="613"/>
        <end position="634"/>
    </location>
</feature>
<evidence type="ECO:0000256" key="13">
    <source>
        <dbReference type="ARBA" id="ARBA00023303"/>
    </source>
</evidence>
<dbReference type="PANTHER" id="PTHR10037">
    <property type="entry name" value="VOLTAGE-GATED CATION CHANNEL CALCIUM AND SODIUM"/>
    <property type="match status" value="1"/>
</dbReference>
<feature type="transmembrane region" description="Helical" evidence="16">
    <location>
        <begin position="1099"/>
        <end position="1122"/>
    </location>
</feature>
<keyword evidence="2" id="KW-0813">Transport</keyword>
<dbReference type="GO" id="GO:0005891">
    <property type="term" value="C:voltage-gated calcium channel complex"/>
    <property type="evidence" value="ECO:0007669"/>
    <property type="project" value="InterPro"/>
</dbReference>
<dbReference type="GO" id="GO:0070509">
    <property type="term" value="P:calcium ion import"/>
    <property type="evidence" value="ECO:0007669"/>
    <property type="project" value="TreeGrafter"/>
</dbReference>
<feature type="domain" description="Ion transport" evidence="17">
    <location>
        <begin position="87"/>
        <end position="418"/>
    </location>
</feature>
<dbReference type="GO" id="GO:0008332">
    <property type="term" value="F:low voltage-gated calcium channel activity"/>
    <property type="evidence" value="ECO:0007669"/>
    <property type="project" value="TreeGrafter"/>
</dbReference>
<feature type="compositionally biased region" description="Basic residues" evidence="15">
    <location>
        <begin position="543"/>
        <end position="553"/>
    </location>
</feature>
<feature type="transmembrane region" description="Helical" evidence="16">
    <location>
        <begin position="354"/>
        <end position="376"/>
    </location>
</feature>
<feature type="transmembrane region" description="Helical" evidence="16">
    <location>
        <begin position="1373"/>
        <end position="1399"/>
    </location>
</feature>
<keyword evidence="10" id="KW-0406">Ion transport</keyword>
<dbReference type="FunFam" id="1.20.120.350:FF:000012">
    <property type="entry name" value="Voltage-dependent T-type calcium channel subunit alpha"/>
    <property type="match status" value="1"/>
</dbReference>